<dbReference type="InterPro" id="IPR003599">
    <property type="entry name" value="Ig_sub"/>
</dbReference>
<keyword evidence="1" id="KW-0812">Transmembrane</keyword>
<dbReference type="InterPro" id="IPR011042">
    <property type="entry name" value="6-blade_b-propeller_TolB-like"/>
</dbReference>
<evidence type="ECO:0000313" key="5">
    <source>
        <dbReference type="Proteomes" id="UP000230750"/>
    </source>
</evidence>
<reference evidence="4 5" key="1">
    <citation type="journal article" date="2017" name="PLoS Biol.">
        <title>The sea cucumber genome provides insights into morphological evolution and visceral regeneration.</title>
        <authorList>
            <person name="Zhang X."/>
            <person name="Sun L."/>
            <person name="Yuan J."/>
            <person name="Sun Y."/>
            <person name="Gao Y."/>
            <person name="Zhang L."/>
            <person name="Li S."/>
            <person name="Dai H."/>
            <person name="Hamel J.F."/>
            <person name="Liu C."/>
            <person name="Yu Y."/>
            <person name="Liu S."/>
            <person name="Lin W."/>
            <person name="Guo K."/>
            <person name="Jin S."/>
            <person name="Xu P."/>
            <person name="Storey K.B."/>
            <person name="Huan P."/>
            <person name="Zhang T."/>
            <person name="Zhou Y."/>
            <person name="Zhang J."/>
            <person name="Lin C."/>
            <person name="Li X."/>
            <person name="Xing L."/>
            <person name="Huo D."/>
            <person name="Sun M."/>
            <person name="Wang L."/>
            <person name="Mercier A."/>
            <person name="Li F."/>
            <person name="Yang H."/>
            <person name="Xiang J."/>
        </authorList>
    </citation>
    <scope>NUCLEOTIDE SEQUENCE [LARGE SCALE GENOMIC DNA]</scope>
    <source>
        <strain evidence="4">Shaxun</strain>
        <tissue evidence="4">Muscle</tissue>
    </source>
</reference>
<keyword evidence="1" id="KW-0472">Membrane</keyword>
<keyword evidence="1" id="KW-1133">Transmembrane helix</keyword>
<proteinExistence type="predicted"/>
<dbReference type="InterPro" id="IPR036179">
    <property type="entry name" value="Ig-like_dom_sf"/>
</dbReference>
<dbReference type="InterPro" id="IPR007110">
    <property type="entry name" value="Ig-like_dom"/>
</dbReference>
<evidence type="ECO:0000259" key="3">
    <source>
        <dbReference type="PROSITE" id="PS50835"/>
    </source>
</evidence>
<keyword evidence="5" id="KW-1185">Reference proteome</keyword>
<organism evidence="4 5">
    <name type="scientific">Stichopus japonicus</name>
    <name type="common">Sea cucumber</name>
    <dbReference type="NCBI Taxonomy" id="307972"/>
    <lineage>
        <taxon>Eukaryota</taxon>
        <taxon>Metazoa</taxon>
        <taxon>Echinodermata</taxon>
        <taxon>Eleutherozoa</taxon>
        <taxon>Echinozoa</taxon>
        <taxon>Holothuroidea</taxon>
        <taxon>Aspidochirotacea</taxon>
        <taxon>Aspidochirotida</taxon>
        <taxon>Stichopodidae</taxon>
        <taxon>Apostichopus</taxon>
    </lineage>
</organism>
<keyword evidence="2" id="KW-0732">Signal</keyword>
<dbReference type="InterPro" id="IPR050952">
    <property type="entry name" value="TRIM-NHL_E3_ligases"/>
</dbReference>
<dbReference type="InterPro" id="IPR013783">
    <property type="entry name" value="Ig-like_fold"/>
</dbReference>
<accession>A0A2G8K1S9</accession>
<dbReference type="STRING" id="307972.A0A2G8K1S9"/>
<protein>
    <submittedName>
        <fullName evidence="4">Putative RING finger protein nhl-1-like</fullName>
    </submittedName>
</protein>
<sequence length="806" mass="90529">MADIVSLLLLLLTLGHLASFTSGSRYGCTTPQYLEGGLEDQVIDCTLPDEYYGIYWYDKSDTATNDAIVSYQDGNRDGLGYRSGKVNITSDGLLQIKLVTVEHEHEYEVLVINKDQIESEKFIVSVIVYVKPLQEDPNIDVCHGKPNCLASVSKDTSISCSVEGARPVSTVQWFEKTQFDETLLKSSYSDTSVNFTFSSFALTNVTFSGNNFKMLICKSFNQAPSIVNGTATVLLEISQPQYSLVFSNTESGHENTQIALECTNSEQSVLLWKRKRDMEYETIAYRMNNLSVVTMEDYKLSSSGSLVITALKVHHGGEYACFYEPFEHHNYKGVTLNVDVPPHEGKDSSTVKMWIIICIVIFSGMLIVSLVFYIRHRRQKTKGYSDKLQRTRNMEEAENIFNNAKETWNKGGALAMTDEVSQSTVNLDIGTDPPHETNEIHTMSTFGKTTTDGEKASSSDFATTGILDEETKDGFEETSSTINGEQYPFEASNEAGFQDVRPNDIADEIKDIDQPHDVLTLGSDIMILMDNAIKSYTWEGKLVKKYQKEGFKPFAGAAYEGKLYVTDKESKCIVTFDNNLNRLNEFGNDHLAEPGGITVCAGKGFLLVLNGRNVENAGISVFKLDGTYVKDFGSRELSDPWYIKCNYRNELLVSDNGNKKMKTFDIETEKLIDSFSTNLDGTPMHCRGISVDQENNIYVALRAPGYRSQMECIIKYNAQGFQLQKYLESPPPNQTFKNFWKSMPLGHHIDSIAEDVLSVGRKSEGLSFARGLHFIERWDEQYLMIVDAGNKRVSILEITSRNKMDF</sequence>
<feature type="domain" description="Ig-like" evidence="3">
    <location>
        <begin position="240"/>
        <end position="321"/>
    </location>
</feature>
<dbReference type="Gene3D" id="2.60.40.10">
    <property type="entry name" value="Immunoglobulins"/>
    <property type="match status" value="1"/>
</dbReference>
<feature type="transmembrane region" description="Helical" evidence="1">
    <location>
        <begin position="353"/>
        <end position="374"/>
    </location>
</feature>
<dbReference type="PANTHER" id="PTHR24104">
    <property type="entry name" value="E3 UBIQUITIN-PROTEIN LIGASE NHLRC1-RELATED"/>
    <property type="match status" value="1"/>
</dbReference>
<dbReference type="GO" id="GO:0008270">
    <property type="term" value="F:zinc ion binding"/>
    <property type="evidence" value="ECO:0007669"/>
    <property type="project" value="UniProtKB-KW"/>
</dbReference>
<evidence type="ECO:0000313" key="4">
    <source>
        <dbReference type="EMBL" id="PIK41952.1"/>
    </source>
</evidence>
<dbReference type="SUPFAM" id="SSF48726">
    <property type="entry name" value="Immunoglobulin"/>
    <property type="match status" value="2"/>
</dbReference>
<dbReference type="Proteomes" id="UP000230750">
    <property type="component" value="Unassembled WGS sequence"/>
</dbReference>
<dbReference type="EMBL" id="MRZV01000973">
    <property type="protein sequence ID" value="PIK41952.1"/>
    <property type="molecule type" value="Genomic_DNA"/>
</dbReference>
<dbReference type="AlphaFoldDB" id="A0A2G8K1S9"/>
<comment type="caution">
    <text evidence="4">The sequence shown here is derived from an EMBL/GenBank/DDBJ whole genome shotgun (WGS) entry which is preliminary data.</text>
</comment>
<name>A0A2G8K1S9_STIJA</name>
<evidence type="ECO:0000256" key="2">
    <source>
        <dbReference type="SAM" id="SignalP"/>
    </source>
</evidence>
<feature type="signal peptide" evidence="2">
    <location>
        <begin position="1"/>
        <end position="23"/>
    </location>
</feature>
<dbReference type="SUPFAM" id="SSF101898">
    <property type="entry name" value="NHL repeat"/>
    <property type="match status" value="1"/>
</dbReference>
<evidence type="ECO:0000256" key="1">
    <source>
        <dbReference type="SAM" id="Phobius"/>
    </source>
</evidence>
<feature type="domain" description="Ig-like" evidence="3">
    <location>
        <begin position="137"/>
        <end position="238"/>
    </location>
</feature>
<dbReference type="Gene3D" id="2.120.10.30">
    <property type="entry name" value="TolB, C-terminal domain"/>
    <property type="match status" value="1"/>
</dbReference>
<dbReference type="SMART" id="SM00409">
    <property type="entry name" value="IG"/>
    <property type="match status" value="2"/>
</dbReference>
<dbReference type="PROSITE" id="PS50835">
    <property type="entry name" value="IG_LIKE"/>
    <property type="match status" value="2"/>
</dbReference>
<dbReference type="PANTHER" id="PTHR24104:SF25">
    <property type="entry name" value="PROTEIN LIN-41"/>
    <property type="match status" value="1"/>
</dbReference>
<gene>
    <name evidence="4" type="ORF">BSL78_21187</name>
</gene>
<feature type="chain" id="PRO_5013903263" evidence="2">
    <location>
        <begin position="24"/>
        <end position="806"/>
    </location>
</feature>